<dbReference type="Pfam" id="PF13375">
    <property type="entry name" value="RnfC_N"/>
    <property type="match status" value="1"/>
</dbReference>
<organism evidence="10 11">
    <name type="scientific">Candidatus Avoscillospira avicola</name>
    <dbReference type="NCBI Taxonomy" id="2840706"/>
    <lineage>
        <taxon>Bacteria</taxon>
        <taxon>Bacillati</taxon>
        <taxon>Bacillota</taxon>
        <taxon>Clostridia</taxon>
        <taxon>Eubacteriales</taxon>
        <taxon>Oscillospiraceae</taxon>
        <taxon>Oscillospiraceae incertae sedis</taxon>
        <taxon>Candidatus Avoscillospira</taxon>
    </lineage>
</organism>
<dbReference type="NCBIfam" id="TIGR01945">
    <property type="entry name" value="rnfC"/>
    <property type="match status" value="1"/>
</dbReference>
<dbReference type="EMBL" id="DVHE01000014">
    <property type="protein sequence ID" value="HIR50036.1"/>
    <property type="molecule type" value="Genomic_DNA"/>
</dbReference>
<dbReference type="InterPro" id="IPR010208">
    <property type="entry name" value="Ion_transpt_RnfC/RsxC"/>
</dbReference>
<evidence type="ECO:0000259" key="9">
    <source>
        <dbReference type="PROSITE" id="PS51379"/>
    </source>
</evidence>
<dbReference type="PROSITE" id="PS51379">
    <property type="entry name" value="4FE4S_FER_2"/>
    <property type="match status" value="2"/>
</dbReference>
<dbReference type="InterPro" id="IPR037225">
    <property type="entry name" value="Nuo51_FMN-bd_sf"/>
</dbReference>
<evidence type="ECO:0000256" key="7">
    <source>
        <dbReference type="ARBA" id="ARBA00023014"/>
    </source>
</evidence>
<comment type="subcellular location">
    <subcellularLocation>
        <location evidence="8">Cell membrane</location>
        <topology evidence="8">Peripheral membrane protein</topology>
    </subcellularLocation>
</comment>
<dbReference type="GO" id="GO:0022900">
    <property type="term" value="P:electron transport chain"/>
    <property type="evidence" value="ECO:0007669"/>
    <property type="project" value="UniProtKB-UniRule"/>
</dbReference>
<gene>
    <name evidence="10" type="primary">rsxC</name>
    <name evidence="8" type="synonym">rnfC</name>
    <name evidence="10" type="ORF">IAA53_01910</name>
</gene>
<dbReference type="PANTHER" id="PTHR43034:SF2">
    <property type="entry name" value="ION-TRANSLOCATING OXIDOREDUCTASE COMPLEX SUBUNIT C"/>
    <property type="match status" value="1"/>
</dbReference>
<keyword evidence="2 8" id="KW-0004">4Fe-4S</keyword>
<feature type="binding site" evidence="8">
    <location>
        <position position="368"/>
    </location>
    <ligand>
        <name>[4Fe-4S] cluster</name>
        <dbReference type="ChEBI" id="CHEBI:49883"/>
        <label>1</label>
    </ligand>
</feature>
<dbReference type="InterPro" id="IPR026902">
    <property type="entry name" value="RnfC_N"/>
</dbReference>
<dbReference type="PROSITE" id="PS00198">
    <property type="entry name" value="4FE4S_FER_1"/>
    <property type="match status" value="1"/>
</dbReference>
<keyword evidence="5 8" id="KW-0249">Electron transport</keyword>
<reference evidence="10" key="2">
    <citation type="journal article" date="2021" name="PeerJ">
        <title>Extensive microbial diversity within the chicken gut microbiome revealed by metagenomics and culture.</title>
        <authorList>
            <person name="Gilroy R."/>
            <person name="Ravi A."/>
            <person name="Getino M."/>
            <person name="Pursley I."/>
            <person name="Horton D.L."/>
            <person name="Alikhan N.F."/>
            <person name="Baker D."/>
            <person name="Gharbi K."/>
            <person name="Hall N."/>
            <person name="Watson M."/>
            <person name="Adriaenssens E.M."/>
            <person name="Foster-Nyarko E."/>
            <person name="Jarju S."/>
            <person name="Secka A."/>
            <person name="Antonio M."/>
            <person name="Oren A."/>
            <person name="Chaudhuri R.R."/>
            <person name="La Ragione R."/>
            <person name="Hildebrand F."/>
            <person name="Pallen M.J."/>
        </authorList>
    </citation>
    <scope>NUCLEOTIDE SEQUENCE</scope>
    <source>
        <strain evidence="10">ChiBcec15-4380</strain>
    </source>
</reference>
<comment type="cofactor">
    <cofactor evidence="8">
        <name>[4Fe-4S] cluster</name>
        <dbReference type="ChEBI" id="CHEBI:49883"/>
    </cofactor>
    <text evidence="8">Binds 2 [4Fe-4S] clusters per subunit.</text>
</comment>
<keyword evidence="8" id="KW-1003">Cell membrane</keyword>
<evidence type="ECO:0000256" key="8">
    <source>
        <dbReference type="HAMAP-Rule" id="MF_00461"/>
    </source>
</evidence>
<dbReference type="PANTHER" id="PTHR43034">
    <property type="entry name" value="ION-TRANSLOCATING OXIDOREDUCTASE COMPLEX SUBUNIT C"/>
    <property type="match status" value="1"/>
</dbReference>
<evidence type="ECO:0000313" key="11">
    <source>
        <dbReference type="Proteomes" id="UP000824239"/>
    </source>
</evidence>
<dbReference type="InterPro" id="IPR017900">
    <property type="entry name" value="4Fe4S_Fe_S_CS"/>
</dbReference>
<comment type="similarity">
    <text evidence="8">Belongs to the 4Fe4S bacterial-type ferredoxin family. RnfC subfamily.</text>
</comment>
<feature type="binding site" evidence="8">
    <location>
        <position position="410"/>
    </location>
    <ligand>
        <name>[4Fe-4S] cluster</name>
        <dbReference type="ChEBI" id="CHEBI:49883"/>
        <label>2</label>
    </ligand>
</feature>
<feature type="domain" description="4Fe-4S ferredoxin-type" evidence="9">
    <location>
        <begin position="395"/>
        <end position="424"/>
    </location>
</feature>
<dbReference type="SUPFAM" id="SSF142019">
    <property type="entry name" value="Nqo1 FMN-binding domain-like"/>
    <property type="match status" value="1"/>
</dbReference>
<evidence type="ECO:0000256" key="2">
    <source>
        <dbReference type="ARBA" id="ARBA00022485"/>
    </source>
</evidence>
<feature type="binding site" evidence="8">
    <location>
        <position position="414"/>
    </location>
    <ligand>
        <name>[4Fe-4S] cluster</name>
        <dbReference type="ChEBI" id="CHEBI:49883"/>
        <label>1</label>
    </ligand>
</feature>
<comment type="function">
    <text evidence="8">Part of a membrane-bound complex that couples electron transfer with translocation of ions across the membrane.</text>
</comment>
<dbReference type="GO" id="GO:0005886">
    <property type="term" value="C:plasma membrane"/>
    <property type="evidence" value="ECO:0007669"/>
    <property type="project" value="UniProtKB-SubCell"/>
</dbReference>
<evidence type="ECO:0000313" key="10">
    <source>
        <dbReference type="EMBL" id="HIR50036.1"/>
    </source>
</evidence>
<dbReference type="GO" id="GO:0009055">
    <property type="term" value="F:electron transfer activity"/>
    <property type="evidence" value="ECO:0007669"/>
    <property type="project" value="InterPro"/>
</dbReference>
<dbReference type="EC" id="7.-.-.-" evidence="8"/>
<dbReference type="GO" id="GO:0051539">
    <property type="term" value="F:4 iron, 4 sulfur cluster binding"/>
    <property type="evidence" value="ECO:0007669"/>
    <property type="project" value="UniProtKB-KW"/>
</dbReference>
<feature type="binding site" evidence="8">
    <location>
        <position position="365"/>
    </location>
    <ligand>
        <name>[4Fe-4S] cluster</name>
        <dbReference type="ChEBI" id="CHEBI:49883"/>
        <label>1</label>
    </ligand>
</feature>
<protein>
    <recommendedName>
        <fullName evidence="8">Ion-translocating oxidoreductase complex subunit C</fullName>
        <ecNumber evidence="8">7.-.-.-</ecNumber>
    </recommendedName>
    <alternativeName>
        <fullName evidence="8">Rnf electron transport complex subunit C</fullName>
    </alternativeName>
</protein>
<evidence type="ECO:0000256" key="3">
    <source>
        <dbReference type="ARBA" id="ARBA00022723"/>
    </source>
</evidence>
<feature type="domain" description="4Fe-4S ferredoxin-type" evidence="9">
    <location>
        <begin position="356"/>
        <end position="385"/>
    </location>
</feature>
<keyword evidence="1 8" id="KW-0813">Transport</keyword>
<keyword evidence="6 8" id="KW-0408">Iron</keyword>
<feature type="binding site" evidence="8">
    <location>
        <position position="404"/>
    </location>
    <ligand>
        <name>[4Fe-4S] cluster</name>
        <dbReference type="ChEBI" id="CHEBI:49883"/>
        <label>2</label>
    </ligand>
</feature>
<dbReference type="HAMAP" id="MF_00461">
    <property type="entry name" value="RsxC_RnfC"/>
    <property type="match status" value="1"/>
</dbReference>
<evidence type="ECO:0000256" key="5">
    <source>
        <dbReference type="ARBA" id="ARBA00022982"/>
    </source>
</evidence>
<feature type="binding site" evidence="8">
    <location>
        <position position="375"/>
    </location>
    <ligand>
        <name>[4Fe-4S] cluster</name>
        <dbReference type="ChEBI" id="CHEBI:49883"/>
        <label>2</label>
    </ligand>
</feature>
<dbReference type="GO" id="GO:0046872">
    <property type="term" value="F:metal ion binding"/>
    <property type="evidence" value="ECO:0007669"/>
    <property type="project" value="UniProtKB-KW"/>
</dbReference>
<keyword evidence="4 8" id="KW-0677">Repeat</keyword>
<keyword evidence="7 8" id="KW-0411">Iron-sulfur</keyword>
<dbReference type="Gene3D" id="3.40.50.11540">
    <property type="entry name" value="NADH-ubiquinone oxidoreductase 51kDa subunit"/>
    <property type="match status" value="1"/>
</dbReference>
<reference evidence="10" key="1">
    <citation type="submission" date="2020-10" db="EMBL/GenBank/DDBJ databases">
        <authorList>
            <person name="Gilroy R."/>
        </authorList>
    </citation>
    <scope>NUCLEOTIDE SEQUENCE</scope>
    <source>
        <strain evidence="10">ChiBcec15-4380</strain>
    </source>
</reference>
<dbReference type="Pfam" id="PF10531">
    <property type="entry name" value="SLBB"/>
    <property type="match status" value="1"/>
</dbReference>
<dbReference type="InterPro" id="IPR011538">
    <property type="entry name" value="Nuo51_FMN-bd"/>
</dbReference>
<evidence type="ECO:0000256" key="1">
    <source>
        <dbReference type="ARBA" id="ARBA00022448"/>
    </source>
</evidence>
<feature type="binding site" evidence="8">
    <location>
        <position position="371"/>
    </location>
    <ligand>
        <name>[4Fe-4S] cluster</name>
        <dbReference type="ChEBI" id="CHEBI:49883"/>
        <label>1</label>
    </ligand>
</feature>
<evidence type="ECO:0000256" key="4">
    <source>
        <dbReference type="ARBA" id="ARBA00022737"/>
    </source>
</evidence>
<dbReference type="Pfam" id="PF01512">
    <property type="entry name" value="Complex1_51K"/>
    <property type="match status" value="1"/>
</dbReference>
<proteinExistence type="inferred from homology"/>
<dbReference type="Pfam" id="PF13237">
    <property type="entry name" value="Fer4_10"/>
    <property type="match status" value="1"/>
</dbReference>
<comment type="caution">
    <text evidence="10">The sequence shown here is derived from an EMBL/GenBank/DDBJ whole genome shotgun (WGS) entry which is preliminary data.</text>
</comment>
<name>A0A9D1DG79_9FIRM</name>
<dbReference type="NCBIfam" id="NF003454">
    <property type="entry name" value="PRK05035.1"/>
    <property type="match status" value="1"/>
</dbReference>
<sequence length="446" mass="48134">MKLWLQMKMHGVHVPHRKNTASMAARIMDCPQSVTIPMSMHIGTPARPLVKVGDYVKMGQRIAEADGFVSSPVHASISGTVKRIDSFLASSGRRMPAITIESDGLMARCETLRPPVIHSQEEFLQALTDSGIVGLGGAGFPTSVKLTVKNMVKIDAVIVNGAECEPYITSDTRTMLDQSRLVMDGARLLQTYLRAPRILFAIEDNKPACISLFESLCRHETAMEVCSLPSMYPQGGEKVLIYHTMGRLVPEGKLPVDVGAIVINVTTLASIARYLELGLPLVRKCVTVDGSAVRNPQNLVAPIGASLADVFAFCGGFKAEPKKVLYGGPMMGIAVPELSEPILKNTNAVLAFAEADSVPPKPTACIRCGRCIGHCPLRLMPAEVEDAYAAGDVEALAALKVNLCMECGCCSYICPAHRPLVQTNRLAKALVAPYLRARQQREAVKK</sequence>
<dbReference type="InterPro" id="IPR017896">
    <property type="entry name" value="4Fe4S_Fe-S-bd"/>
</dbReference>
<evidence type="ECO:0000256" key="6">
    <source>
        <dbReference type="ARBA" id="ARBA00023004"/>
    </source>
</evidence>
<feature type="binding site" evidence="8">
    <location>
        <position position="407"/>
    </location>
    <ligand>
        <name>[4Fe-4S] cluster</name>
        <dbReference type="ChEBI" id="CHEBI:49883"/>
        <label>2</label>
    </ligand>
</feature>
<dbReference type="InterPro" id="IPR019554">
    <property type="entry name" value="Soluble_ligand-bd"/>
</dbReference>
<dbReference type="AlphaFoldDB" id="A0A9D1DG79"/>
<keyword evidence="8" id="KW-1278">Translocase</keyword>
<dbReference type="Proteomes" id="UP000824239">
    <property type="component" value="Unassembled WGS sequence"/>
</dbReference>
<accession>A0A9D1DG79</accession>
<keyword evidence="3 8" id="KW-0479">Metal-binding</keyword>
<dbReference type="SUPFAM" id="SSF46548">
    <property type="entry name" value="alpha-helical ferredoxin"/>
    <property type="match status" value="1"/>
</dbReference>
<comment type="subunit">
    <text evidence="8">The complex is composed of six subunits: RnfA, RnfB, RnfC, RnfD, RnfE and RnfG.</text>
</comment>
<keyword evidence="8" id="KW-0472">Membrane</keyword>
<dbReference type="Gene3D" id="3.30.70.20">
    <property type="match status" value="1"/>
</dbReference>